<keyword evidence="1 6" id="KW-0963">Cytoplasm</keyword>
<evidence type="ECO:0000256" key="3">
    <source>
        <dbReference type="ARBA" id="ARBA00022722"/>
    </source>
</evidence>
<dbReference type="Pfam" id="PF01876">
    <property type="entry name" value="RNase_P_p30"/>
    <property type="match status" value="1"/>
</dbReference>
<comment type="caution">
    <text evidence="7">The sequence shown here is derived from an EMBL/GenBank/DDBJ whole genome shotgun (WGS) entry which is preliminary data.</text>
</comment>
<dbReference type="InterPro" id="IPR023539">
    <property type="entry name" value="RNase_P_comp-3_arc"/>
</dbReference>
<keyword evidence="3 6" id="KW-0540">Nuclease</keyword>
<evidence type="ECO:0000256" key="2">
    <source>
        <dbReference type="ARBA" id="ARBA00022694"/>
    </source>
</evidence>
<evidence type="ECO:0000256" key="4">
    <source>
        <dbReference type="ARBA" id="ARBA00022759"/>
    </source>
</evidence>
<evidence type="ECO:0000256" key="5">
    <source>
        <dbReference type="ARBA" id="ARBA00022801"/>
    </source>
</evidence>
<evidence type="ECO:0000256" key="1">
    <source>
        <dbReference type="ARBA" id="ARBA00022490"/>
    </source>
</evidence>
<comment type="similarity">
    <text evidence="6">Belongs to the eukaryotic/archaeal RNase P protein component 3 family.</text>
</comment>
<keyword evidence="8" id="KW-1185">Reference proteome</keyword>
<organism evidence="7 8">
    <name type="scientific">Halobellus salinus</name>
    <dbReference type="NCBI Taxonomy" id="931585"/>
    <lineage>
        <taxon>Archaea</taxon>
        <taxon>Methanobacteriati</taxon>
        <taxon>Methanobacteriota</taxon>
        <taxon>Stenosarchaea group</taxon>
        <taxon>Halobacteria</taxon>
        <taxon>Halobacteriales</taxon>
        <taxon>Haloferacaceae</taxon>
        <taxon>Halobellus</taxon>
    </lineage>
</organism>
<comment type="subcellular location">
    <subcellularLocation>
        <location evidence="6">Cytoplasm</location>
    </subcellularLocation>
</comment>
<dbReference type="GO" id="GO:0004526">
    <property type="term" value="F:ribonuclease P activity"/>
    <property type="evidence" value="ECO:0007669"/>
    <property type="project" value="UniProtKB-UniRule"/>
</dbReference>
<comment type="catalytic activity">
    <reaction evidence="6">
        <text>Endonucleolytic cleavage of RNA, removing 5'-extranucleotides from tRNA precursor.</text>
        <dbReference type="EC" id="3.1.26.5"/>
    </reaction>
</comment>
<dbReference type="AlphaFoldDB" id="A0A830EPE7"/>
<comment type="function">
    <text evidence="6">Part of ribonuclease P, a protein complex that generates mature tRNA molecules by cleaving their 5'-ends.</text>
</comment>
<dbReference type="OrthoDB" id="85765at2157"/>
<dbReference type="RefSeq" id="WP_188787365.1">
    <property type="nucleotide sequence ID" value="NZ_BMOC01000013.1"/>
</dbReference>
<evidence type="ECO:0000313" key="7">
    <source>
        <dbReference type="EMBL" id="GGJ10856.1"/>
    </source>
</evidence>
<reference evidence="7" key="2">
    <citation type="submission" date="2020-09" db="EMBL/GenBank/DDBJ databases">
        <authorList>
            <person name="Sun Q."/>
            <person name="Ohkuma M."/>
        </authorList>
    </citation>
    <scope>NUCLEOTIDE SEQUENCE</scope>
    <source>
        <strain evidence="7">JCM 14359</strain>
    </source>
</reference>
<reference evidence="7" key="1">
    <citation type="journal article" date="2014" name="Int. J. Syst. Evol. Microbiol.">
        <title>Complete genome sequence of Corynebacterium casei LMG S-19264T (=DSM 44701T), isolated from a smear-ripened cheese.</title>
        <authorList>
            <consortium name="US DOE Joint Genome Institute (JGI-PGF)"/>
            <person name="Walter F."/>
            <person name="Albersmeier A."/>
            <person name="Kalinowski J."/>
            <person name="Ruckert C."/>
        </authorList>
    </citation>
    <scope>NUCLEOTIDE SEQUENCE</scope>
    <source>
        <strain evidence="7">JCM 14359</strain>
    </source>
</reference>
<evidence type="ECO:0000313" key="8">
    <source>
        <dbReference type="Proteomes" id="UP000653099"/>
    </source>
</evidence>
<dbReference type="Proteomes" id="UP000653099">
    <property type="component" value="Unassembled WGS sequence"/>
</dbReference>
<dbReference type="GO" id="GO:0030677">
    <property type="term" value="C:ribonuclease P complex"/>
    <property type="evidence" value="ECO:0007669"/>
    <property type="project" value="UniProtKB-UniRule"/>
</dbReference>
<evidence type="ECO:0000256" key="6">
    <source>
        <dbReference type="HAMAP-Rule" id="MF_00756"/>
    </source>
</evidence>
<dbReference type="GO" id="GO:0005737">
    <property type="term" value="C:cytoplasm"/>
    <property type="evidence" value="ECO:0007669"/>
    <property type="project" value="UniProtKB-SubCell"/>
</dbReference>
<keyword evidence="2 6" id="KW-0819">tRNA processing</keyword>
<sequence>MYEAVYAHPDGDSTAARFAVTADRDGYDGVIVRAVDAHPDHDRLRESLPTDLVDAAEVVAPDPQHASGAVGNARTERTVVCVRGGTDALNRFAVEQPRVDVLSKPFVGDGRGDHRRGGGSGDVDHVLAKAARDNGVHIEVNLGPALRGRGGSRVRHLKRLRRLHRIVDHYDTPYVVSATAESHLQLRAPRELAAVGEEIGLGEEWTRRGLDAWGDLVERNRTRLSESFIAPGVERGRYEEDDRGAR</sequence>
<dbReference type="GO" id="GO:0001682">
    <property type="term" value="P:tRNA 5'-leader removal"/>
    <property type="evidence" value="ECO:0007669"/>
    <property type="project" value="UniProtKB-UniRule"/>
</dbReference>
<gene>
    <name evidence="6" type="primary">rnp3</name>
    <name evidence="7" type="ORF">GCM10008995_20950</name>
</gene>
<dbReference type="SUPFAM" id="SSF89550">
    <property type="entry name" value="PHP domain-like"/>
    <property type="match status" value="1"/>
</dbReference>
<protein>
    <recommendedName>
        <fullName evidence="6">Ribonuclease P protein component 3</fullName>
        <shortName evidence="6">RNase P component 3</shortName>
        <ecNumber evidence="6">3.1.26.5</ecNumber>
    </recommendedName>
    <alternativeName>
        <fullName evidence="6">Rpp30</fullName>
    </alternativeName>
</protein>
<proteinExistence type="inferred from homology"/>
<dbReference type="InterPro" id="IPR002738">
    <property type="entry name" value="RNase_P_p30"/>
</dbReference>
<accession>A0A830EPE7</accession>
<dbReference type="InterPro" id="IPR016195">
    <property type="entry name" value="Pol/histidinol_Pase-like"/>
</dbReference>
<dbReference type="HAMAP" id="MF_00756">
    <property type="entry name" value="RNase_P_3"/>
    <property type="match status" value="1"/>
</dbReference>
<comment type="subunit">
    <text evidence="6">Consists of a catalytic RNA component and at least 4-5 protein subunits.</text>
</comment>
<dbReference type="EMBL" id="BMOC01000013">
    <property type="protein sequence ID" value="GGJ10856.1"/>
    <property type="molecule type" value="Genomic_DNA"/>
</dbReference>
<keyword evidence="4 6" id="KW-0255">Endonuclease</keyword>
<name>A0A830EPE7_9EURY</name>
<keyword evidence="5 6" id="KW-0378">Hydrolase</keyword>
<dbReference type="Gene3D" id="3.20.20.140">
    <property type="entry name" value="Metal-dependent hydrolases"/>
    <property type="match status" value="1"/>
</dbReference>
<dbReference type="EC" id="3.1.26.5" evidence="6"/>